<organism evidence="2 3">
    <name type="scientific">Flavobacterium gawalongense</name>
    <dbReference type="NCBI Taxonomy" id="2594432"/>
    <lineage>
        <taxon>Bacteria</taxon>
        <taxon>Pseudomonadati</taxon>
        <taxon>Bacteroidota</taxon>
        <taxon>Flavobacteriia</taxon>
        <taxon>Flavobacteriales</taxon>
        <taxon>Flavobacteriaceae</taxon>
        <taxon>Flavobacterium</taxon>
    </lineage>
</organism>
<feature type="chain" id="PRO_5046524915" evidence="1">
    <location>
        <begin position="27"/>
        <end position="863"/>
    </location>
</feature>
<dbReference type="Proteomes" id="UP000318528">
    <property type="component" value="Unassembled WGS sequence"/>
</dbReference>
<dbReference type="NCBIfam" id="NF033708">
    <property type="entry name" value="T9SS_Cterm_ChiA"/>
    <property type="match status" value="1"/>
</dbReference>
<dbReference type="InterPro" id="IPR013783">
    <property type="entry name" value="Ig-like_fold"/>
</dbReference>
<evidence type="ECO:0000256" key="1">
    <source>
        <dbReference type="SAM" id="SignalP"/>
    </source>
</evidence>
<keyword evidence="3" id="KW-1185">Reference proteome</keyword>
<proteinExistence type="predicted"/>
<evidence type="ECO:0000313" key="2">
    <source>
        <dbReference type="EMBL" id="TRX06345.1"/>
    </source>
</evidence>
<name>A0ABY3CL10_9FLAO</name>
<dbReference type="Gene3D" id="2.60.40.10">
    <property type="entry name" value="Immunoglobulins"/>
    <property type="match status" value="1"/>
</dbReference>
<reference evidence="2 3" key="1">
    <citation type="submission" date="2019-07" db="EMBL/GenBank/DDBJ databases">
        <title>Novel species of Flavobacterium.</title>
        <authorList>
            <person name="Liu Q."/>
            <person name="Xin Y.-H."/>
        </authorList>
    </citation>
    <scope>NUCLEOTIDE SEQUENCE [LARGE SCALE GENOMIC DNA]</scope>
    <source>
        <strain evidence="2 3">GSP39</strain>
    </source>
</reference>
<evidence type="ECO:0000313" key="3">
    <source>
        <dbReference type="Proteomes" id="UP000318528"/>
    </source>
</evidence>
<protein>
    <submittedName>
        <fullName evidence="2">T9SS sorting signal type C domain-containing protein</fullName>
    </submittedName>
</protein>
<keyword evidence="1" id="KW-0732">Signal</keyword>
<accession>A0ABY3CL10</accession>
<feature type="signal peptide" evidence="1">
    <location>
        <begin position="1"/>
        <end position="26"/>
    </location>
</feature>
<dbReference type="RefSeq" id="WP_143387231.1">
    <property type="nucleotide sequence ID" value="NZ_VJZM01000011.1"/>
</dbReference>
<comment type="caution">
    <text evidence="2">The sequence shown here is derived from an EMBL/GenBank/DDBJ whole genome shotgun (WGS) entry which is preliminary data.</text>
</comment>
<sequence>MKTLLHKSGVFIIVLLLFAFSGIVNAQCPTITGNVNSSTLTSSSFASCGGIINIGNGSTPTTLYMNAELNLTSLGAIQLIVRSGATLDFSSGNNRLYLKEGSSIIIQSGEGLVGGSCNASERIYIGTNLLASCNGGAGADVSFADIVTLGGTGSATSNSPVCVGNPINLSAASPPNGGPYTYSWSGPGITAPTYSNSPNYTLSATVSGIYQVKMKSTMLNTSVTPNVPFIMIAETTVTVNTGLSTAAPTASVTLQPTCSTPTGTITITAPTAVGMTYSINGLTYTNTTGVFTSVAIGTYSVTAKNSSGCISPGTSVIIALPTKTWGGSSWSPSAPTSADNIVFNGSYSSSSDLAGCSCQVATGTVVINPGHTLTLTNGLTVSGGSLTFENNASLVQINDAAVNTGNITYKRKTTPVGKFDYTYWSSPVSPQSLYNVSPNTASDTFFSFDATVENWKQENSASVMSVGIGYIIRGPEGNLSPAIYEAFFIGVPNNGAKSLTGIGADRSYLLGNPYPSALDADKFLLANNTVLDGTIYFWTHNTPIAIGTPNPGSGLYAYSSDDYASYNGVGGTETLSAVSGGVMPSGKIAAGQGFFTSSQLPSSFSGTTIVFNNSMRVVGNNSQFYKHNTESNTKSANSVVKNRIWLNLTNAQGLFKQTLLGYVTGATNGLDSSFDGESFNGNQYADFYSIIQDKNLVIQGRALPFDENDMVPLGYSVTIAGGFTISIDQTDGVLANQEVFIEDKKTNVIHDLKQGPYSFTTEKGTFNDRFVLRYTNKAEIGKSFNIQENVVLVSNKNRQIEINSSVETINKVQMYDLSGRLIYQKRNVNTNELAIFNLVQNHQTLLIKIVLQNGQTVTKKIVN</sequence>
<gene>
    <name evidence="2" type="ORF">FNW12_08865</name>
</gene>
<dbReference type="EMBL" id="VJZN01000012">
    <property type="protein sequence ID" value="TRX06345.1"/>
    <property type="molecule type" value="Genomic_DNA"/>
</dbReference>